<dbReference type="PATRIC" id="fig|1197719.3.peg.4282"/>
<evidence type="ECO:0000313" key="2">
    <source>
        <dbReference type="Proteomes" id="UP000015042"/>
    </source>
</evidence>
<gene>
    <name evidence="1" type="ORF">A464_4289</name>
</gene>
<evidence type="ECO:0000313" key="1">
    <source>
        <dbReference type="EMBL" id="AGR61471.1"/>
    </source>
</evidence>
<accession>S5MXR8</accession>
<name>S5MXR8_SALBN</name>
<organism evidence="1 2">
    <name type="scientific">Salmonella bongori N268-08</name>
    <dbReference type="NCBI Taxonomy" id="1197719"/>
    <lineage>
        <taxon>Bacteria</taxon>
        <taxon>Pseudomonadati</taxon>
        <taxon>Pseudomonadota</taxon>
        <taxon>Gammaproteobacteria</taxon>
        <taxon>Enterobacterales</taxon>
        <taxon>Enterobacteriaceae</taxon>
        <taxon>Salmonella</taxon>
    </lineage>
</organism>
<protein>
    <submittedName>
        <fullName evidence="1">Uncharacterized protein</fullName>
    </submittedName>
</protein>
<proteinExistence type="predicted"/>
<dbReference type="KEGG" id="sbz:A464_4289"/>
<sequence length="40" mass="4771">MRNHVSFSANKTMQGSLLQILIPELLEYEHKKPYLAKRER</sequence>
<dbReference type="EMBL" id="CP006608">
    <property type="protein sequence ID" value="AGR61471.1"/>
    <property type="molecule type" value="Genomic_DNA"/>
</dbReference>
<dbReference type="AlphaFoldDB" id="S5MXR8"/>
<dbReference type="Proteomes" id="UP000015042">
    <property type="component" value="Chromosome"/>
</dbReference>
<reference evidence="1 2" key="1">
    <citation type="submission" date="2013-07" db="EMBL/GenBank/DDBJ databases">
        <title>Genome sequence of Salmonella bongori N268-08 - a rare clinical isolate.</title>
        <authorList>
            <person name="Marti R."/>
            <person name="Hagens S."/>
            <person name="Loessner M.J."/>
            <person name="Klumpp J."/>
        </authorList>
    </citation>
    <scope>NUCLEOTIDE SEQUENCE [LARGE SCALE GENOMIC DNA]</scope>
    <source>
        <strain evidence="1 2">N268-08</strain>
    </source>
</reference>
<dbReference type="HOGENOM" id="CLU_3296115_0_0_6"/>